<name>A0A0X3ANX2_9FLAO</name>
<accession>A0A0X3ANX2</accession>
<sequence>MKKTFLTICSILALYSCNNDDLHDGSSSPVSSLNTRTINKSGSVEGVNYSFNNVGLNPNLVILNSENVTILSSQDELSNGYFNLKILSDEIGKEIIPGKTIYLITDEDTFIRNITSVSKNNDIYKIETTEPSIGDIFESGSLNISLSANNLGINKKSSLIALSNSVEKDFFFNPLIINKDFSYGGITFNPGATIDNALSIKLGFAKSQKIPSEVEMYLQTNSFINPTISFDKALNKKFNHDFINEVPQFIIDSIKKIEKDVKIPSGTYLGDIPVKISVNQINLPTEVIANVQRNSYLKFATESNTKIGFKLSNGANGLNTNFIYDNSIKKIHNVDGDLLGEVITDMKMTIIPNVKVFNTSLIDVNGKVILGVKTFNIGNGNINQSSNFYTQGNFYSSALFTFGGLGIPVYTTDLYNKNEELWKKGEFSRNITFSNFTTGSASAFPCSGLTSFGYNILLNYKYPIMGKVLPGNLEMTYDVYADNGALLEYNKKITISPSDVTADSFKFYMCIPFRRINFFNISRVSYLKNITIRDENGYSANGILDPISGNTVSEVKFIR</sequence>
<dbReference type="OrthoDB" id="1453899at2"/>
<evidence type="ECO:0000313" key="2">
    <source>
        <dbReference type="Proteomes" id="UP000182761"/>
    </source>
</evidence>
<evidence type="ECO:0000313" key="1">
    <source>
        <dbReference type="EMBL" id="CVK16052.1"/>
    </source>
</evidence>
<reference evidence="1 2" key="1">
    <citation type="submission" date="2016-01" db="EMBL/GenBank/DDBJ databases">
        <authorList>
            <person name="McClelland M."/>
            <person name="Jain A."/>
            <person name="Saraogi P."/>
            <person name="Mendelson R."/>
            <person name="Westerman R."/>
            <person name="SanMiguel P."/>
            <person name="Csonka L."/>
        </authorList>
    </citation>
    <scope>NUCLEOTIDE SEQUENCE [LARGE SCALE GENOMIC DNA]</scope>
    <source>
        <strain evidence="1 2">R-53146</strain>
    </source>
</reference>
<organism evidence="1 2">
    <name type="scientific">Apibacter mensalis</name>
    <dbReference type="NCBI Taxonomy" id="1586267"/>
    <lineage>
        <taxon>Bacteria</taxon>
        <taxon>Pseudomonadati</taxon>
        <taxon>Bacteroidota</taxon>
        <taxon>Flavobacteriia</taxon>
        <taxon>Flavobacteriales</taxon>
        <taxon>Weeksellaceae</taxon>
        <taxon>Apibacter</taxon>
    </lineage>
</organism>
<keyword evidence="2" id="KW-1185">Reference proteome</keyword>
<dbReference type="AlphaFoldDB" id="A0A0X3ANX2"/>
<gene>
    <name evidence="1" type="ORF">Ga0061079_1056</name>
</gene>
<dbReference type="RefSeq" id="WP_055425267.1">
    <property type="nucleotide sequence ID" value="NZ_FCOR01000005.1"/>
</dbReference>
<dbReference type="EMBL" id="FCOR01000005">
    <property type="protein sequence ID" value="CVK16052.1"/>
    <property type="molecule type" value="Genomic_DNA"/>
</dbReference>
<dbReference type="PROSITE" id="PS51257">
    <property type="entry name" value="PROKAR_LIPOPROTEIN"/>
    <property type="match status" value="1"/>
</dbReference>
<proteinExistence type="predicted"/>
<dbReference type="Proteomes" id="UP000182761">
    <property type="component" value="Unassembled WGS sequence"/>
</dbReference>
<protein>
    <submittedName>
        <fullName evidence="1">Uncharacterized protein</fullName>
    </submittedName>
</protein>